<accession>A0AA49ITM1</accession>
<dbReference type="Proteomes" id="UP001234916">
    <property type="component" value="Chromosome"/>
</dbReference>
<evidence type="ECO:0000313" key="1">
    <source>
        <dbReference type="EMBL" id="WIM04500.1"/>
    </source>
</evidence>
<gene>
    <name evidence="1" type="ORF">OHM77_07210</name>
</gene>
<dbReference type="AlphaFoldDB" id="A0AA49ITM1"/>
<dbReference type="EMBL" id="CP107246">
    <property type="protein sequence ID" value="WIM04500.1"/>
    <property type="molecule type" value="Genomic_DNA"/>
</dbReference>
<reference evidence="1" key="1">
    <citation type="journal article" date="2023" name="Nat. Microbiol.">
        <title>Enrichment and characterization of a nitric oxide-reducing microbial community in a continuous bioreactor.</title>
        <authorList>
            <person name="Garrido-Amador P."/>
            <person name="Stortenbeker N."/>
            <person name="Wessels H.J.C.T."/>
            <person name="Speth D.R."/>
            <person name="Garcia-Heredia I."/>
            <person name="Kartal B."/>
        </authorList>
    </citation>
    <scope>NUCLEOTIDE SEQUENCE</scope>
    <source>
        <strain evidence="1">MAG1</strain>
    </source>
</reference>
<name>A0AA49ITM1_9PROT</name>
<organism evidence="1">
    <name type="scientific">Candidatus Nitricoxidivorans perseverans</name>
    <dbReference type="NCBI Taxonomy" id="2975601"/>
    <lineage>
        <taxon>Bacteria</taxon>
        <taxon>Pseudomonadati</taxon>
        <taxon>Pseudomonadota</taxon>
        <taxon>Betaproteobacteria</taxon>
        <taxon>Nitrosomonadales</taxon>
        <taxon>Sterolibacteriaceae</taxon>
        <taxon>Candidatus Nitricoxidivorans</taxon>
    </lineage>
</organism>
<sequence>MKEPSPTPLPDVMPPPGGPVKANLKQAVPIEFFTCTWQSAQDEVRQQRDCDWWIYDWSSVDFYWLFGNNYWWIQPQPDHSPLARRYYDQVISELNNATSQAYNQCEGRHYASQSEPEPGLRLTVSSRLDRGGVRRGSSAEPSGIEARLSVPFAAGTNPPPPTPCPMLRRELFAKPADFSYVLHGPGGGNFRWEWRDQQVVTPDPYFELYGRTLKFSGSSGSQFLGSLHLIIDRLADLWVRFESRPIPGAVADRVDPAQPLSYQVSTGVGYFGIAAVIEVAHLESGQIWYQSVHGSSYSPGQMTTYSWWPSGWEQMSMDANGIIRHYNVDWFYWFNTIDPASIGLPTTGTYRMRYILLAYGYQTYSRSVSSSAMGLSGDTRMSWKSIWLSHMPSLITYTPGMADGIIPPFEVTYTRSPVLYPWPANGTGILFDAVFDMKNITTFRFVIKVGNTFDFAVGLVVQASGWQAWVHLEPGETKYLAGGVSISGMANWNAYPLHPQSPNYGWQGNWGSSYISMYNGQCSITFSLFLTAPNNPETTPANLPALKATQRWYWDLSSWGPQYEPEWGAIKKYAPDGRYDYEYVLQQYNLNAVAITSINRSITKPSYQPLINPATYFVTGYQTTPYDWSSPWHKRPWPGYSGWGSLSAPIMINGEQRTWNGSQYVWVPVQAVSISLTRVMMQQVAAMLGVVEYVVMDGDDIRWFVPVTYSPPTYPESFSNVLWIDRFYTRGGALIDDAAMRSAFQTVIANNAASWPNHRNIVIHPSVRFGSFLDNGGFEVGDYLLGPNGDMVEVGSLADLGSVSTRFLYHIRPEFQ</sequence>
<proteinExistence type="predicted"/>
<dbReference type="KEGG" id="npv:OHM77_07210"/>
<protein>
    <submittedName>
        <fullName evidence="1">Uncharacterized protein</fullName>
    </submittedName>
</protein>